<evidence type="ECO:0000256" key="1">
    <source>
        <dbReference type="SAM" id="Phobius"/>
    </source>
</evidence>
<dbReference type="RefSeq" id="WP_108381179.1">
    <property type="nucleotide sequence ID" value="NZ_CP028858.1"/>
</dbReference>
<dbReference type="Proteomes" id="UP000244727">
    <property type="component" value="Chromosome"/>
</dbReference>
<evidence type="ECO:0000259" key="2">
    <source>
        <dbReference type="Pfam" id="PF18902"/>
    </source>
</evidence>
<feature type="domain" description="DUF5658" evidence="2">
    <location>
        <begin position="24"/>
        <end position="114"/>
    </location>
</feature>
<proteinExistence type="predicted"/>
<dbReference type="Pfam" id="PF18902">
    <property type="entry name" value="DUF5658"/>
    <property type="match status" value="1"/>
</dbReference>
<evidence type="ECO:0000313" key="4">
    <source>
        <dbReference type="Proteomes" id="UP000244727"/>
    </source>
</evidence>
<dbReference type="GeneID" id="36511501"/>
<evidence type="ECO:0000313" key="3">
    <source>
        <dbReference type="EMBL" id="AWB26810.1"/>
    </source>
</evidence>
<name>A0A2R4WZ47_9EURY</name>
<gene>
    <name evidence="3" type="ORF">HARCEL1_03300</name>
</gene>
<sequence length="120" mass="12924">MSLTNNRVPIEWKWPDYGELVVSIVIIWGFGDVVSTLVASAASGTFALEANPLIRALLIHDPMLMIATKAAVVLIVGLVLLAMRPVVETVPAWRGWFLGINAFGGVIVLSNVAVAMVHLF</sequence>
<feature type="transmembrane region" description="Helical" evidence="1">
    <location>
        <begin position="20"/>
        <end position="42"/>
    </location>
</feature>
<feature type="transmembrane region" description="Helical" evidence="1">
    <location>
        <begin position="63"/>
        <end position="83"/>
    </location>
</feature>
<dbReference type="AlphaFoldDB" id="A0A2R4WZ47"/>
<reference evidence="3 4" key="1">
    <citation type="submission" date="2018-04" db="EMBL/GenBank/DDBJ databases">
        <title>Halococcoides cellulosivorans gen. nov., sp. nov., an extremely halophilic cellulose-utilizing haloarchaeon from hypersaline lakes.</title>
        <authorList>
            <person name="Sorokin D.Y."/>
            <person name="Toshchakov S.V."/>
            <person name="Samarov N.I."/>
            <person name="Korzhenkov A."/>
            <person name="Kublanov I.V."/>
        </authorList>
    </citation>
    <scope>NUCLEOTIDE SEQUENCE [LARGE SCALE GENOMIC DNA]</scope>
    <source>
        <strain evidence="3 4">HArcel1</strain>
    </source>
</reference>
<dbReference type="InterPro" id="IPR043717">
    <property type="entry name" value="DUF5658"/>
</dbReference>
<protein>
    <recommendedName>
        <fullName evidence="2">DUF5658 domain-containing protein</fullName>
    </recommendedName>
</protein>
<feature type="transmembrane region" description="Helical" evidence="1">
    <location>
        <begin position="95"/>
        <end position="119"/>
    </location>
</feature>
<keyword evidence="4" id="KW-1185">Reference proteome</keyword>
<keyword evidence="1" id="KW-0472">Membrane</keyword>
<keyword evidence="1" id="KW-0812">Transmembrane</keyword>
<dbReference type="EMBL" id="CP028858">
    <property type="protein sequence ID" value="AWB26810.1"/>
    <property type="molecule type" value="Genomic_DNA"/>
</dbReference>
<organism evidence="3 4">
    <name type="scientific">Halococcoides cellulosivorans</name>
    <dbReference type="NCBI Taxonomy" id="1679096"/>
    <lineage>
        <taxon>Archaea</taxon>
        <taxon>Methanobacteriati</taxon>
        <taxon>Methanobacteriota</taxon>
        <taxon>Stenosarchaea group</taxon>
        <taxon>Halobacteria</taxon>
        <taxon>Halobacteriales</taxon>
        <taxon>Haloarculaceae</taxon>
        <taxon>Halococcoides</taxon>
    </lineage>
</organism>
<keyword evidence="1" id="KW-1133">Transmembrane helix</keyword>
<accession>A0A2R4WZ47</accession>
<dbReference type="KEGG" id="harc:HARCEL1_03300"/>